<reference evidence="5" key="1">
    <citation type="journal article" date="2022" name="DNA Res.">
        <title>Genome analysis of five recently described species of the CUG-Ser clade uncovers Candida theae as a new hybrid lineage with pathogenic potential in the Candida parapsilosis species complex.</title>
        <authorList>
            <person name="Mixao V."/>
            <person name="Del Olmo V."/>
            <person name="Hegedusova E."/>
            <person name="Saus E."/>
            <person name="Pryszcz L."/>
            <person name="Cillingova A."/>
            <person name="Nosek J."/>
            <person name="Gabaldon T."/>
        </authorList>
    </citation>
    <scope>NUCLEOTIDE SEQUENCE</scope>
    <source>
        <strain evidence="5">CBS 10844</strain>
    </source>
</reference>
<evidence type="ECO:0000259" key="4">
    <source>
        <dbReference type="Pfam" id="PF04389"/>
    </source>
</evidence>
<comment type="caution">
    <text evidence="5">The sequence shown here is derived from an EMBL/GenBank/DDBJ whole genome shotgun (WGS) entry which is preliminary data.</text>
</comment>
<protein>
    <submittedName>
        <fullName evidence="5">Uncharacterized protein</fullName>
    </submittedName>
</protein>
<name>A0AAI9SUZ0_9ASCO</name>
<dbReference type="Gene3D" id="3.50.30.30">
    <property type="match status" value="1"/>
</dbReference>
<dbReference type="InterPro" id="IPR036757">
    <property type="entry name" value="TFR-like_dimer_dom_sf"/>
</dbReference>
<organism evidence="5 6">
    <name type="scientific">Candida oxycetoniae</name>
    <dbReference type="NCBI Taxonomy" id="497107"/>
    <lineage>
        <taxon>Eukaryota</taxon>
        <taxon>Fungi</taxon>
        <taxon>Dikarya</taxon>
        <taxon>Ascomycota</taxon>
        <taxon>Saccharomycotina</taxon>
        <taxon>Pichiomycetes</taxon>
        <taxon>Debaryomycetaceae</taxon>
        <taxon>Candida/Lodderomyces clade</taxon>
        <taxon>Candida</taxon>
    </lineage>
</organism>
<dbReference type="PANTHER" id="PTHR10404">
    <property type="entry name" value="N-ACETYLATED-ALPHA-LINKED ACIDIC DIPEPTIDASE"/>
    <property type="match status" value="1"/>
</dbReference>
<dbReference type="GeneID" id="73381443"/>
<accession>A0AAI9SUZ0</accession>
<feature type="domain" description="Transferrin receptor-like dimerisation" evidence="3">
    <location>
        <begin position="702"/>
        <end position="829"/>
    </location>
</feature>
<dbReference type="Pfam" id="PF04389">
    <property type="entry name" value="Peptidase_M28"/>
    <property type="match status" value="1"/>
</dbReference>
<dbReference type="SUPFAM" id="SSF53187">
    <property type="entry name" value="Zn-dependent exopeptidases"/>
    <property type="match status" value="1"/>
</dbReference>
<dbReference type="EMBL" id="JAHUZD010000127">
    <property type="protein sequence ID" value="KAI3403407.2"/>
    <property type="molecule type" value="Genomic_DNA"/>
</dbReference>
<dbReference type="InterPro" id="IPR007365">
    <property type="entry name" value="TFR-like_dimer_dom"/>
</dbReference>
<evidence type="ECO:0000256" key="2">
    <source>
        <dbReference type="SAM" id="MobiDB-lite"/>
    </source>
</evidence>
<dbReference type="GO" id="GO:0004180">
    <property type="term" value="F:carboxypeptidase activity"/>
    <property type="evidence" value="ECO:0007669"/>
    <property type="project" value="TreeGrafter"/>
</dbReference>
<feature type="domain" description="Peptidase M28" evidence="4">
    <location>
        <begin position="451"/>
        <end position="640"/>
    </location>
</feature>
<evidence type="ECO:0000256" key="1">
    <source>
        <dbReference type="ARBA" id="ARBA00005634"/>
    </source>
</evidence>
<dbReference type="InterPro" id="IPR046450">
    <property type="entry name" value="PA_dom_sf"/>
</dbReference>
<comment type="similarity">
    <text evidence="1">Belongs to the peptidase M28 family. M28B subfamily.</text>
</comment>
<dbReference type="Proteomes" id="UP001202479">
    <property type="component" value="Unassembled WGS sequence"/>
</dbReference>
<gene>
    <name evidence="5" type="ORF">KGF56_003828</name>
</gene>
<evidence type="ECO:0000259" key="3">
    <source>
        <dbReference type="Pfam" id="PF04253"/>
    </source>
</evidence>
<keyword evidence="6" id="KW-1185">Reference proteome</keyword>
<evidence type="ECO:0000313" key="6">
    <source>
        <dbReference type="Proteomes" id="UP001202479"/>
    </source>
</evidence>
<sequence length="833" mass="94468">MHNNYQRLESSSRSLGSSSMHLPASPPQYDDIDDDSNIQSTVHESSSSSSSSAAAAAGGGGGGGGVYMEQFEIEDPAGIVQQSLLNRAQTASKKFANNIQTRIIHPISKMIDPIYEGYKFLQMQYEKSILKIGNPLVIKRLLYVLIMMLIVFGMSKYNTNDSVNGVSVGALSRGKFYDMEKLSNTIGRIIDAKSMKEHLEYFSSIPHISGSKGDIALARYIEQYMKNNGLHNVEINEFQSFINYPNKQETFLRLADGSFNANLYEKHNENMEYLAYNPNALNTVDTISSKFLYLHYGTTKDYENLKQQGIDPKGKIILIKYGGDVPEPNKIHLAETYGVKAVVFITPKFESMQGDVIQRENVGLTRMAPGDILTPGWSSEGGYVTRLSWDKSETTPKIPSIPISWNDGEALIQKLNMGFKFEDGFSSGDGNSPDLQLKVSNIDRPVHPIWNVVGSIDGREQGDKGIIIGMQRDSTCYGTIGTNTGIAVFLEMIKVFTSLQRRYQWTPSRSIYFASFDATEYNLAGSTEWIENQKQSLRKDGYLYVDISDLISGDDLHINMHPFLFKSVFKALFQVKAGDKTLLSLVERNKAENNFLEMKNYIPFINLVNIPSLEIKYKGRPYPRNSCYDNFQNFEESNIDKQMLKHAQMVELLSRIVFDFAESPLIPYDFKNLGNMLFSYVHDLEKYTETIIAPLTVKPIMHFDRLERAVKVLMDVGAKFHKWSEQWDEYLNQNGGLEPPVYSRTRWAWNDNMVDFNARFLIREVQPKRSGYRNMLFGMPFDASTTGGGEFEWNTFPFVRGYLSKQDFSSAQNEINRLAFAIEDAARNFLNLV</sequence>
<dbReference type="AlphaFoldDB" id="A0AAI9SUZ0"/>
<feature type="compositionally biased region" description="Low complexity" evidence="2">
    <location>
        <begin position="45"/>
        <end position="56"/>
    </location>
</feature>
<dbReference type="InterPro" id="IPR039373">
    <property type="entry name" value="Peptidase_M28B"/>
</dbReference>
<dbReference type="SUPFAM" id="SSF47672">
    <property type="entry name" value="Transferrin receptor-like dimerisation domain"/>
    <property type="match status" value="1"/>
</dbReference>
<dbReference type="InterPro" id="IPR007484">
    <property type="entry name" value="Peptidase_M28"/>
</dbReference>
<dbReference type="SUPFAM" id="SSF52025">
    <property type="entry name" value="PA domain"/>
    <property type="match status" value="1"/>
</dbReference>
<dbReference type="Gene3D" id="3.40.630.10">
    <property type="entry name" value="Zn peptidases"/>
    <property type="match status" value="1"/>
</dbReference>
<dbReference type="Gene3D" id="1.20.930.40">
    <property type="entry name" value="Transferrin receptor-like, dimerisation domain"/>
    <property type="match status" value="1"/>
</dbReference>
<dbReference type="Pfam" id="PF04253">
    <property type="entry name" value="TFR_dimer"/>
    <property type="match status" value="1"/>
</dbReference>
<dbReference type="PANTHER" id="PTHR10404:SF72">
    <property type="entry name" value="ZINC METALLOPROTEASE TRE2-RELATED"/>
    <property type="match status" value="1"/>
</dbReference>
<evidence type="ECO:0000313" key="5">
    <source>
        <dbReference type="EMBL" id="KAI3403407.2"/>
    </source>
</evidence>
<dbReference type="RefSeq" id="XP_049179154.1">
    <property type="nucleotide sequence ID" value="XM_049325202.1"/>
</dbReference>
<proteinExistence type="inferred from homology"/>
<feature type="region of interest" description="Disordered" evidence="2">
    <location>
        <begin position="1"/>
        <end position="57"/>
    </location>
</feature>